<protein>
    <recommendedName>
        <fullName evidence="2">Topoisomerase 6 subunit A/Spo11 TOPRIM domain-containing protein</fullName>
    </recommendedName>
</protein>
<dbReference type="EMBL" id="JATAAI010000025">
    <property type="protein sequence ID" value="KAK1737540.1"/>
    <property type="molecule type" value="Genomic_DNA"/>
</dbReference>
<dbReference type="AlphaFoldDB" id="A0AAD8Y2C4"/>
<dbReference type="Gene3D" id="3.40.1360.10">
    <property type="match status" value="1"/>
</dbReference>
<dbReference type="Proteomes" id="UP001224775">
    <property type="component" value="Unassembled WGS sequence"/>
</dbReference>
<sequence>MTCCLRGECGHEPLREGQGGAECTRCRSSVHPICSYELPANGNGIWHDDTLIRRMNLHLFEDEEDWTLCRVCASSIALAIAEDANDGRDGRLDIDAEVIAAVIHDSVLTAAVGNADNTDDDDSGDGESTPLTNVAIVTEVDEEEDDEEGEEDEEEDGELVIPAEVAEDEDVQLSPEDVKRLVSEFIRKARPKVMEKGCYRNPQTSSRFAQMLLKIKGMLDSNTFMTKHTFWYTVRKFFINKASFEYHFDRLASEIGVSSLTQLNIVPDPKRGSFIASAGFKLSIDGSAPQMYTKVGNTCSHALPNFLLEAYGLPQDMPDEIDPDPDAEPEMSTIETVGDWKPKFIVTLEKQDWMKILVGEGILKDEDIIIVNTQGFPTRNILACVHFLHRCYPDAPIVHGGDVGPTAVDIMLRFDYMKSTKTKFRVPIKWGFLRPSDVYGNDDVENALSGSMGYLTDKDKQADARVRNRECMQIVERLNELDLIRDAGRKYDMNDFKLGITGRLKDFVLQRLRNNSWV</sequence>
<dbReference type="InterPro" id="IPR034136">
    <property type="entry name" value="TOPRIM_Topo6A/Spo11"/>
</dbReference>
<dbReference type="GO" id="GO:0000706">
    <property type="term" value="P:meiotic DNA double-strand break processing"/>
    <property type="evidence" value="ECO:0007669"/>
    <property type="project" value="TreeGrafter"/>
</dbReference>
<name>A0AAD8Y2C4_9STRA</name>
<evidence type="ECO:0000256" key="1">
    <source>
        <dbReference type="SAM" id="MobiDB-lite"/>
    </source>
</evidence>
<dbReference type="PANTHER" id="PTHR10848">
    <property type="entry name" value="MEIOTIC RECOMBINATION PROTEIN SPO11"/>
    <property type="match status" value="1"/>
</dbReference>
<dbReference type="SUPFAM" id="SSF56726">
    <property type="entry name" value="DNA topoisomerase IV, alpha subunit"/>
    <property type="match status" value="1"/>
</dbReference>
<accession>A0AAD8Y2C4</accession>
<evidence type="ECO:0000259" key="2">
    <source>
        <dbReference type="Pfam" id="PF21180"/>
    </source>
</evidence>
<evidence type="ECO:0000313" key="4">
    <source>
        <dbReference type="Proteomes" id="UP001224775"/>
    </source>
</evidence>
<feature type="region of interest" description="Disordered" evidence="1">
    <location>
        <begin position="113"/>
        <end position="133"/>
    </location>
</feature>
<dbReference type="Pfam" id="PF21180">
    <property type="entry name" value="TOP6A-Spo11_Toprim"/>
    <property type="match status" value="1"/>
</dbReference>
<proteinExistence type="predicted"/>
<dbReference type="GO" id="GO:0007131">
    <property type="term" value="P:reciprocal meiotic recombination"/>
    <property type="evidence" value="ECO:0007669"/>
    <property type="project" value="TreeGrafter"/>
</dbReference>
<dbReference type="PANTHER" id="PTHR10848:SF0">
    <property type="entry name" value="MEIOTIC RECOMBINATION PROTEIN SPO11"/>
    <property type="match status" value="1"/>
</dbReference>
<organism evidence="3 4">
    <name type="scientific">Skeletonema marinoi</name>
    <dbReference type="NCBI Taxonomy" id="267567"/>
    <lineage>
        <taxon>Eukaryota</taxon>
        <taxon>Sar</taxon>
        <taxon>Stramenopiles</taxon>
        <taxon>Ochrophyta</taxon>
        <taxon>Bacillariophyta</taxon>
        <taxon>Coscinodiscophyceae</taxon>
        <taxon>Thalassiosirophycidae</taxon>
        <taxon>Thalassiosirales</taxon>
        <taxon>Skeletonemataceae</taxon>
        <taxon>Skeletonema</taxon>
        <taxon>Skeletonema marinoi-dohrnii complex</taxon>
    </lineage>
</organism>
<dbReference type="InterPro" id="IPR002815">
    <property type="entry name" value="Spo11/TopoVI_A"/>
</dbReference>
<dbReference type="GO" id="GO:0003918">
    <property type="term" value="F:DNA topoisomerase type II (double strand cut, ATP-hydrolyzing) activity"/>
    <property type="evidence" value="ECO:0007669"/>
    <property type="project" value="InterPro"/>
</dbReference>
<gene>
    <name evidence="3" type="ORF">QTG54_011826</name>
</gene>
<feature type="domain" description="Topoisomerase 6 subunit A/Spo11 TOPRIM" evidence="2">
    <location>
        <begin position="344"/>
        <end position="496"/>
    </location>
</feature>
<reference evidence="3" key="1">
    <citation type="submission" date="2023-06" db="EMBL/GenBank/DDBJ databases">
        <title>Survivors Of The Sea: Transcriptome response of Skeletonema marinoi to long-term dormancy.</title>
        <authorList>
            <person name="Pinder M.I.M."/>
            <person name="Kourtchenko O."/>
            <person name="Robertson E.K."/>
            <person name="Larsson T."/>
            <person name="Maumus F."/>
            <person name="Osuna-Cruz C.M."/>
            <person name="Vancaester E."/>
            <person name="Stenow R."/>
            <person name="Vandepoele K."/>
            <person name="Ploug H."/>
            <person name="Bruchert V."/>
            <person name="Godhe A."/>
            <person name="Topel M."/>
        </authorList>
    </citation>
    <scope>NUCLEOTIDE SEQUENCE</scope>
    <source>
        <strain evidence="3">R05AC</strain>
    </source>
</reference>
<dbReference type="InterPro" id="IPR036078">
    <property type="entry name" value="Spo11/TopoVI_A_sf"/>
</dbReference>
<dbReference type="GO" id="GO:0042138">
    <property type="term" value="P:meiotic DNA double-strand break formation"/>
    <property type="evidence" value="ECO:0007669"/>
    <property type="project" value="TreeGrafter"/>
</dbReference>
<dbReference type="GO" id="GO:0003677">
    <property type="term" value="F:DNA binding"/>
    <property type="evidence" value="ECO:0007669"/>
    <property type="project" value="InterPro"/>
</dbReference>
<comment type="caution">
    <text evidence="3">The sequence shown here is derived from an EMBL/GenBank/DDBJ whole genome shotgun (WGS) entry which is preliminary data.</text>
</comment>
<dbReference type="GO" id="GO:0000228">
    <property type="term" value="C:nuclear chromosome"/>
    <property type="evidence" value="ECO:0007669"/>
    <property type="project" value="TreeGrafter"/>
</dbReference>
<keyword evidence="4" id="KW-1185">Reference proteome</keyword>
<evidence type="ECO:0000313" key="3">
    <source>
        <dbReference type="EMBL" id="KAK1737540.1"/>
    </source>
</evidence>